<dbReference type="Pfam" id="PF18676">
    <property type="entry name" value="MBG_2"/>
    <property type="match status" value="1"/>
</dbReference>
<protein>
    <submittedName>
        <fullName evidence="5">T9SS type A sorting domain-containing protein</fullName>
    </submittedName>
</protein>
<dbReference type="KEGG" id="drc:G0Q07_05755"/>
<dbReference type="Gene3D" id="2.60.40.10">
    <property type="entry name" value="Immunoglobulins"/>
    <property type="match status" value="1"/>
</dbReference>
<dbReference type="RefSeq" id="WP_163345186.1">
    <property type="nucleotide sequence ID" value="NZ_CP048409.1"/>
</dbReference>
<proteinExistence type="predicted"/>
<feature type="domain" description="MBG" evidence="3">
    <location>
        <begin position="309"/>
        <end position="379"/>
    </location>
</feature>
<reference evidence="5 6" key="1">
    <citation type="submission" date="2020-02" db="EMBL/GenBank/DDBJ databases">
        <title>Genome sequencing for Draconibacterium sp. strain M1.</title>
        <authorList>
            <person name="Park S.-J."/>
        </authorList>
    </citation>
    <scope>NUCLEOTIDE SEQUENCE [LARGE SCALE GENOMIC DNA]</scope>
    <source>
        <strain evidence="5 6">M1</strain>
    </source>
</reference>
<dbReference type="InterPro" id="IPR041248">
    <property type="entry name" value="YDG"/>
</dbReference>
<feature type="chain" id="PRO_5025413854" evidence="1">
    <location>
        <begin position="21"/>
        <end position="847"/>
    </location>
</feature>
<sequence>MMKKFLIVTALVWACLPLFAQHFTVDYTSQPQTYMNVYVFEAQIGGVDLGSGDEIAVFDGNICCGVFQLNGTFSGPEQIAAAKADGAGTGYTVGHDIGIKIWDSSTGTEYNATIEFTSNSPYNVFTDNESAYTNISVKLQRTINLTAEDKQYDATSDAVVGYTVSGGSVDGDITITAGNGQFANKNVGTGKTVTGDITISGSDAGSYEFTKVETITASISKKNLTVSNASASNKVYDGTTSASITGASLVGAISGDNVSIGNAVGNFSQKNVGTNISVTAAITLSGTSRGNYSLTQPTGLSANITKKTVTVNANDRSKDCNQNDPSLTYSVSPGLVSGDSFSGHLTRESGEDLGEYDILQGTLSLNSNYTLVFHGATFTIRDEAPYWTTNSSALNRTIAYSDLVAIDEAQSLAPVADDNCDSDVSDIEKTSGVFVADAGCSEVGTYTNTWIVTDNSGNVSTKYTQVITLIDDIAPVIQAVEDFDVVIPAGSCETTVNYPEILVDEACIASLELLSGRGAEASYATGDWEETWVAIDEAGNSDTMTFTISVVSENENPVIDAVENMHITTTTHDVNTVLTGIYGNACAAGELSLSAVADNDNLVSYVNVIYCGNISKAILEIGLVAGVEGSSQIAIAVEDDQQRKTEETFTLFVGATNNAPFLVTGIEDVEVNADKTESIYLSSVLGEYFDDSDSEELSFSAYEEGTDELPVWAGFSNDSLTFQPAIADTGCVNIVIKAVDSEGLYATDTISVCVLDYVLGANENEEKSANITIYPNPANTQLTVDLGGFNEKSDLFLFDIGGKMLMQETFRYTDKIKLDISNFEAGIYLVKTVIDGVSDTQKLVVKQ</sequence>
<feature type="domain" description="YDG" evidence="2">
    <location>
        <begin position="221"/>
        <end position="298"/>
    </location>
</feature>
<gene>
    <name evidence="5" type="ORF">G0Q07_05755</name>
</gene>
<dbReference type="Pfam" id="PF18657">
    <property type="entry name" value="YDG"/>
    <property type="match status" value="2"/>
</dbReference>
<dbReference type="Proteomes" id="UP000474630">
    <property type="component" value="Chromosome"/>
</dbReference>
<dbReference type="AlphaFoldDB" id="A0A6C0RAZ5"/>
<evidence type="ECO:0000259" key="4">
    <source>
        <dbReference type="Pfam" id="PF18962"/>
    </source>
</evidence>
<dbReference type="GO" id="GO:0016020">
    <property type="term" value="C:membrane"/>
    <property type="evidence" value="ECO:0007669"/>
    <property type="project" value="InterPro"/>
</dbReference>
<feature type="domain" description="Secretion system C-terminal sorting" evidence="4">
    <location>
        <begin position="773"/>
        <end position="845"/>
    </location>
</feature>
<name>A0A6C0RAZ5_9BACT</name>
<dbReference type="NCBIfam" id="TIGR04183">
    <property type="entry name" value="Por_Secre_tail"/>
    <property type="match status" value="1"/>
</dbReference>
<evidence type="ECO:0000313" key="5">
    <source>
        <dbReference type="EMBL" id="QIA07259.1"/>
    </source>
</evidence>
<evidence type="ECO:0000259" key="2">
    <source>
        <dbReference type="Pfam" id="PF18657"/>
    </source>
</evidence>
<dbReference type="InterPro" id="IPR015919">
    <property type="entry name" value="Cadherin-like_sf"/>
</dbReference>
<feature type="domain" description="YDG" evidence="2">
    <location>
        <begin position="143"/>
        <end position="211"/>
    </location>
</feature>
<dbReference type="EMBL" id="CP048409">
    <property type="protein sequence ID" value="QIA07259.1"/>
    <property type="molecule type" value="Genomic_DNA"/>
</dbReference>
<dbReference type="SUPFAM" id="SSF49313">
    <property type="entry name" value="Cadherin-like"/>
    <property type="match status" value="1"/>
</dbReference>
<dbReference type="InterPro" id="IPR013783">
    <property type="entry name" value="Ig-like_fold"/>
</dbReference>
<keyword evidence="6" id="KW-1185">Reference proteome</keyword>
<accession>A0A6C0RAZ5</accession>
<feature type="signal peptide" evidence="1">
    <location>
        <begin position="1"/>
        <end position="20"/>
    </location>
</feature>
<evidence type="ECO:0000256" key="1">
    <source>
        <dbReference type="SAM" id="SignalP"/>
    </source>
</evidence>
<keyword evidence="1" id="KW-0732">Signal</keyword>
<dbReference type="GO" id="GO:0005509">
    <property type="term" value="F:calcium ion binding"/>
    <property type="evidence" value="ECO:0007669"/>
    <property type="project" value="InterPro"/>
</dbReference>
<organism evidence="5 6">
    <name type="scientific">Draconibacterium halophilum</name>
    <dbReference type="NCBI Taxonomy" id="2706887"/>
    <lineage>
        <taxon>Bacteria</taxon>
        <taxon>Pseudomonadati</taxon>
        <taxon>Bacteroidota</taxon>
        <taxon>Bacteroidia</taxon>
        <taxon>Marinilabiliales</taxon>
        <taxon>Prolixibacteraceae</taxon>
        <taxon>Draconibacterium</taxon>
    </lineage>
</organism>
<dbReference type="Pfam" id="PF18962">
    <property type="entry name" value="Por_Secre_tail"/>
    <property type="match status" value="1"/>
</dbReference>
<dbReference type="InterPro" id="IPR041286">
    <property type="entry name" value="MBG_2"/>
</dbReference>
<dbReference type="InterPro" id="IPR026444">
    <property type="entry name" value="Secre_tail"/>
</dbReference>
<evidence type="ECO:0000313" key="6">
    <source>
        <dbReference type="Proteomes" id="UP000474630"/>
    </source>
</evidence>
<evidence type="ECO:0000259" key="3">
    <source>
        <dbReference type="Pfam" id="PF18676"/>
    </source>
</evidence>